<dbReference type="PRINTS" id="PR00344">
    <property type="entry name" value="BCTRLSENSOR"/>
</dbReference>
<evidence type="ECO:0000313" key="13">
    <source>
        <dbReference type="EMBL" id="SDT24656.1"/>
    </source>
</evidence>
<evidence type="ECO:0000256" key="5">
    <source>
        <dbReference type="ARBA" id="ARBA00022679"/>
    </source>
</evidence>
<comment type="catalytic activity">
    <reaction evidence="1">
        <text>ATP + protein L-histidine = ADP + protein N-phospho-L-histidine.</text>
        <dbReference type="EC" id="2.7.13.3"/>
    </reaction>
</comment>
<evidence type="ECO:0000256" key="9">
    <source>
        <dbReference type="ARBA" id="ARBA00023012"/>
    </source>
</evidence>
<dbReference type="InterPro" id="IPR003661">
    <property type="entry name" value="HisK_dim/P_dom"/>
</dbReference>
<keyword evidence="5" id="KW-0808">Transferase</keyword>
<dbReference type="Pfam" id="PF00512">
    <property type="entry name" value="HisKA"/>
    <property type="match status" value="1"/>
</dbReference>
<evidence type="ECO:0000256" key="3">
    <source>
        <dbReference type="ARBA" id="ARBA00012438"/>
    </source>
</evidence>
<dbReference type="PANTHER" id="PTHR43711">
    <property type="entry name" value="TWO-COMPONENT HISTIDINE KINASE"/>
    <property type="match status" value="1"/>
</dbReference>
<dbReference type="CDD" id="cd00082">
    <property type="entry name" value="HisKA"/>
    <property type="match status" value="1"/>
</dbReference>
<evidence type="ECO:0000256" key="4">
    <source>
        <dbReference type="ARBA" id="ARBA00022553"/>
    </source>
</evidence>
<evidence type="ECO:0000256" key="7">
    <source>
        <dbReference type="ARBA" id="ARBA00022777"/>
    </source>
</evidence>
<keyword evidence="10" id="KW-0472">Membrane</keyword>
<evidence type="ECO:0000313" key="14">
    <source>
        <dbReference type="Proteomes" id="UP000198688"/>
    </source>
</evidence>
<dbReference type="EMBL" id="LT629758">
    <property type="protein sequence ID" value="SDT24656.1"/>
    <property type="molecule type" value="Genomic_DNA"/>
</dbReference>
<dbReference type="Pfam" id="PF00672">
    <property type="entry name" value="HAMP"/>
    <property type="match status" value="1"/>
</dbReference>
<evidence type="ECO:0000259" key="11">
    <source>
        <dbReference type="PROSITE" id="PS50109"/>
    </source>
</evidence>
<dbReference type="InterPro" id="IPR050736">
    <property type="entry name" value="Sensor_HK_Regulatory"/>
</dbReference>
<dbReference type="PANTHER" id="PTHR43711:SF1">
    <property type="entry name" value="HISTIDINE KINASE 1"/>
    <property type="match status" value="1"/>
</dbReference>
<evidence type="ECO:0000256" key="10">
    <source>
        <dbReference type="SAM" id="Phobius"/>
    </source>
</evidence>
<feature type="transmembrane region" description="Helical" evidence="10">
    <location>
        <begin position="12"/>
        <end position="35"/>
    </location>
</feature>
<keyword evidence="9" id="KW-0902">Two-component regulatory system</keyword>
<dbReference type="Gene3D" id="3.30.565.10">
    <property type="entry name" value="Histidine kinase-like ATPase, C-terminal domain"/>
    <property type="match status" value="1"/>
</dbReference>
<protein>
    <recommendedName>
        <fullName evidence="3">histidine kinase</fullName>
        <ecNumber evidence="3">2.7.13.3</ecNumber>
    </recommendedName>
</protein>
<evidence type="ECO:0000256" key="8">
    <source>
        <dbReference type="ARBA" id="ARBA00022989"/>
    </source>
</evidence>
<keyword evidence="6 10" id="KW-0812">Transmembrane</keyword>
<dbReference type="Pfam" id="PF02518">
    <property type="entry name" value="HATPase_c"/>
    <property type="match status" value="1"/>
</dbReference>
<evidence type="ECO:0000259" key="12">
    <source>
        <dbReference type="PROSITE" id="PS50885"/>
    </source>
</evidence>
<evidence type="ECO:0000256" key="1">
    <source>
        <dbReference type="ARBA" id="ARBA00000085"/>
    </source>
</evidence>
<dbReference type="InterPro" id="IPR003660">
    <property type="entry name" value="HAMP_dom"/>
</dbReference>
<dbReference type="SUPFAM" id="SSF55874">
    <property type="entry name" value="ATPase domain of HSP90 chaperone/DNA topoisomerase II/histidine kinase"/>
    <property type="match status" value="1"/>
</dbReference>
<evidence type="ECO:0000256" key="6">
    <source>
        <dbReference type="ARBA" id="ARBA00022692"/>
    </source>
</evidence>
<dbReference type="STRING" id="113562.SAMN04489716_2988"/>
<dbReference type="InterPro" id="IPR036890">
    <property type="entry name" value="HATPase_C_sf"/>
</dbReference>
<dbReference type="PROSITE" id="PS50109">
    <property type="entry name" value="HIS_KIN"/>
    <property type="match status" value="1"/>
</dbReference>
<dbReference type="Gene3D" id="1.10.287.130">
    <property type="match status" value="1"/>
</dbReference>
<dbReference type="Gene3D" id="6.10.340.10">
    <property type="match status" value="1"/>
</dbReference>
<dbReference type="InterPro" id="IPR004358">
    <property type="entry name" value="Sig_transdc_His_kin-like_C"/>
</dbReference>
<keyword evidence="7 13" id="KW-0418">Kinase</keyword>
<organism evidence="13 14">
    <name type="scientific">Actinoplanes derwentensis</name>
    <dbReference type="NCBI Taxonomy" id="113562"/>
    <lineage>
        <taxon>Bacteria</taxon>
        <taxon>Bacillati</taxon>
        <taxon>Actinomycetota</taxon>
        <taxon>Actinomycetes</taxon>
        <taxon>Micromonosporales</taxon>
        <taxon>Micromonosporaceae</taxon>
        <taxon>Actinoplanes</taxon>
    </lineage>
</organism>
<dbReference type="SMART" id="SM00388">
    <property type="entry name" value="HisKA"/>
    <property type="match status" value="1"/>
</dbReference>
<feature type="transmembrane region" description="Helical" evidence="10">
    <location>
        <begin position="304"/>
        <end position="325"/>
    </location>
</feature>
<keyword evidence="14" id="KW-1185">Reference proteome</keyword>
<sequence>MSPSRVPVRHSLVTRLLATSVLIAVAAIATTAWLATQTATRAIRQEQGRSLTDDKGVYDMLIGYAAAHPDWSGAHDLIASRAAELGRRITLMTPDRQVIVESGPGPSLRNARPSAVVDPLDLDLGLTGGTSRIDERVVGPFQLPDRERNTYLKWASDQVICMAAAGVAAAVVETPGGRAAAEPSGDDPAGIGPQCLEKYADNTTATERKALRALAKLTGRCLDLPADKQLYLRPDLRMFLVPRSESEKVAPAEPMKAPARAASCLEKSRKIQFQPYVAPAALLFVTDPDTGDDFTTFTLSRDNVVRIAGVTAAVLLATILVTVLVGRRLIRPLRALTEAADGQAPVPSGRRDEIGRLAQALNDSAGRRDRAEAQRRAMVSDVAHELRTPLTNIRSWLEAAQDDLAPTDGQLLTLLHEEAVQLQHIIDDLSDLAAGDAGTLRMHRSLSDVRELLGQVVESHRGTAQAADVRLTLDVAGDPVIDADPVRLKQIVGNLVSNAIRYTPSGGAVTVAASGTTITVQDTGVGIPADDLPKIFDRFWRADQSRSRATGGSGLGLAITRKLVEAHGGTVAVHSTPGQGTVFTVDLGLPS</sequence>
<dbReference type="SUPFAM" id="SSF47384">
    <property type="entry name" value="Homodimeric domain of signal transducing histidine kinase"/>
    <property type="match status" value="1"/>
</dbReference>
<dbReference type="PROSITE" id="PS50885">
    <property type="entry name" value="HAMP"/>
    <property type="match status" value="1"/>
</dbReference>
<feature type="domain" description="HAMP" evidence="12">
    <location>
        <begin position="327"/>
        <end position="373"/>
    </location>
</feature>
<dbReference type="CDD" id="cd16922">
    <property type="entry name" value="HATPase_EvgS-ArcB-TorS-like"/>
    <property type="match status" value="1"/>
</dbReference>
<gene>
    <name evidence="13" type="ORF">SAMN04489716_2988</name>
</gene>
<dbReference type="EC" id="2.7.13.3" evidence="3"/>
<dbReference type="InterPro" id="IPR036097">
    <property type="entry name" value="HisK_dim/P_sf"/>
</dbReference>
<dbReference type="SMART" id="SM00387">
    <property type="entry name" value="HATPase_c"/>
    <property type="match status" value="1"/>
</dbReference>
<evidence type="ECO:0000256" key="2">
    <source>
        <dbReference type="ARBA" id="ARBA00004236"/>
    </source>
</evidence>
<dbReference type="RefSeq" id="WP_092545170.1">
    <property type="nucleotide sequence ID" value="NZ_BOMJ01000001.1"/>
</dbReference>
<proteinExistence type="predicted"/>
<reference evidence="13 14" key="1">
    <citation type="submission" date="2016-10" db="EMBL/GenBank/DDBJ databases">
        <authorList>
            <person name="de Groot N.N."/>
        </authorList>
    </citation>
    <scope>NUCLEOTIDE SEQUENCE [LARGE SCALE GENOMIC DNA]</scope>
    <source>
        <strain evidence="13 14">DSM 43941</strain>
    </source>
</reference>
<keyword evidence="4" id="KW-0597">Phosphoprotein</keyword>
<dbReference type="CDD" id="cd06225">
    <property type="entry name" value="HAMP"/>
    <property type="match status" value="1"/>
</dbReference>
<dbReference type="Proteomes" id="UP000198688">
    <property type="component" value="Chromosome I"/>
</dbReference>
<dbReference type="OrthoDB" id="9786919at2"/>
<dbReference type="GO" id="GO:0000155">
    <property type="term" value="F:phosphorelay sensor kinase activity"/>
    <property type="evidence" value="ECO:0007669"/>
    <property type="project" value="InterPro"/>
</dbReference>
<dbReference type="FunFam" id="3.30.565.10:FF:000006">
    <property type="entry name" value="Sensor histidine kinase WalK"/>
    <property type="match status" value="1"/>
</dbReference>
<dbReference type="InterPro" id="IPR003594">
    <property type="entry name" value="HATPase_dom"/>
</dbReference>
<dbReference type="InterPro" id="IPR005467">
    <property type="entry name" value="His_kinase_dom"/>
</dbReference>
<dbReference type="AlphaFoldDB" id="A0A1H1YUG1"/>
<name>A0A1H1YUG1_9ACTN</name>
<comment type="subcellular location">
    <subcellularLocation>
        <location evidence="2">Cell membrane</location>
    </subcellularLocation>
</comment>
<accession>A0A1H1YUG1</accession>
<dbReference type="GO" id="GO:0005886">
    <property type="term" value="C:plasma membrane"/>
    <property type="evidence" value="ECO:0007669"/>
    <property type="project" value="UniProtKB-SubCell"/>
</dbReference>
<feature type="domain" description="Histidine kinase" evidence="11">
    <location>
        <begin position="381"/>
        <end position="591"/>
    </location>
</feature>
<keyword evidence="8 10" id="KW-1133">Transmembrane helix</keyword>